<evidence type="ECO:0000256" key="1">
    <source>
        <dbReference type="SAM" id="MobiDB-lite"/>
    </source>
</evidence>
<comment type="caution">
    <text evidence="2">The sequence shown here is derived from an EMBL/GenBank/DDBJ whole genome shotgun (WGS) entry which is preliminary data.</text>
</comment>
<feature type="compositionally biased region" description="Basic residues" evidence="1">
    <location>
        <begin position="25"/>
        <end position="37"/>
    </location>
</feature>
<evidence type="ECO:0000313" key="2">
    <source>
        <dbReference type="EMBL" id="KAJ8408088.1"/>
    </source>
</evidence>
<organism evidence="2 3">
    <name type="scientific">Aldrovandia affinis</name>
    <dbReference type="NCBI Taxonomy" id="143900"/>
    <lineage>
        <taxon>Eukaryota</taxon>
        <taxon>Metazoa</taxon>
        <taxon>Chordata</taxon>
        <taxon>Craniata</taxon>
        <taxon>Vertebrata</taxon>
        <taxon>Euteleostomi</taxon>
        <taxon>Actinopterygii</taxon>
        <taxon>Neopterygii</taxon>
        <taxon>Teleostei</taxon>
        <taxon>Notacanthiformes</taxon>
        <taxon>Halosauridae</taxon>
        <taxon>Aldrovandia</taxon>
    </lineage>
</organism>
<evidence type="ECO:0000313" key="3">
    <source>
        <dbReference type="Proteomes" id="UP001221898"/>
    </source>
</evidence>
<sequence length="330" mass="34923">MRPTLGASAQDGQVDVSTAGDPVSRSHHTANRDRHRPQPPGAADKPRPGRVGSERGYTCHCGSAKCRRTGDAPVDPERVAELLAADEARRRETERMCCRVTAVRLRLCSSCRMAAVRGVVTGSEAGPGGEGGLCPLRPTPCPARGTLISRRSGGRMARLAALIHPRGAKPLAQRTARLGSAVVLRICVCICARGSTLPPSLLWLACGSLRVNLLGLRRAPPSDGLNPSAQSRATPFCLSGPRAGDLASRQLGWERTRGAHHQIELTGRCEARPIASVQTAEFRPQAVLQSPRGGQGGGWLADGGFSPERHCGIRLAPAQLSTPPFRPLSP</sequence>
<dbReference type="EMBL" id="JAINUG010000036">
    <property type="protein sequence ID" value="KAJ8408088.1"/>
    <property type="molecule type" value="Genomic_DNA"/>
</dbReference>
<dbReference type="AlphaFoldDB" id="A0AAD7WT61"/>
<accession>A0AAD7WT61</accession>
<feature type="region of interest" description="Disordered" evidence="1">
    <location>
        <begin position="1"/>
        <end position="55"/>
    </location>
</feature>
<proteinExistence type="predicted"/>
<gene>
    <name evidence="2" type="ORF">AAFF_G00263160</name>
</gene>
<protein>
    <submittedName>
        <fullName evidence="2">Uncharacterized protein</fullName>
    </submittedName>
</protein>
<keyword evidence="3" id="KW-1185">Reference proteome</keyword>
<dbReference type="Proteomes" id="UP001221898">
    <property type="component" value="Unassembled WGS sequence"/>
</dbReference>
<reference evidence="2" key="1">
    <citation type="journal article" date="2023" name="Science">
        <title>Genome structures resolve the early diversification of teleost fishes.</title>
        <authorList>
            <person name="Parey E."/>
            <person name="Louis A."/>
            <person name="Montfort J."/>
            <person name="Bouchez O."/>
            <person name="Roques C."/>
            <person name="Iampietro C."/>
            <person name="Lluch J."/>
            <person name="Castinel A."/>
            <person name="Donnadieu C."/>
            <person name="Desvignes T."/>
            <person name="Floi Bucao C."/>
            <person name="Jouanno E."/>
            <person name="Wen M."/>
            <person name="Mejri S."/>
            <person name="Dirks R."/>
            <person name="Jansen H."/>
            <person name="Henkel C."/>
            <person name="Chen W.J."/>
            <person name="Zahm M."/>
            <person name="Cabau C."/>
            <person name="Klopp C."/>
            <person name="Thompson A.W."/>
            <person name="Robinson-Rechavi M."/>
            <person name="Braasch I."/>
            <person name="Lecointre G."/>
            <person name="Bobe J."/>
            <person name="Postlethwait J.H."/>
            <person name="Berthelot C."/>
            <person name="Roest Crollius H."/>
            <person name="Guiguen Y."/>
        </authorList>
    </citation>
    <scope>NUCLEOTIDE SEQUENCE</scope>
    <source>
        <strain evidence="2">NC1722</strain>
    </source>
</reference>
<name>A0AAD7WT61_9TELE</name>